<proteinExistence type="predicted"/>
<organism evidence="2 3">
    <name type="scientific">Cymbomonas tetramitiformis</name>
    <dbReference type="NCBI Taxonomy" id="36881"/>
    <lineage>
        <taxon>Eukaryota</taxon>
        <taxon>Viridiplantae</taxon>
        <taxon>Chlorophyta</taxon>
        <taxon>Pyramimonadophyceae</taxon>
        <taxon>Pyramimonadales</taxon>
        <taxon>Pyramimonadaceae</taxon>
        <taxon>Cymbomonas</taxon>
    </lineage>
</organism>
<evidence type="ECO:0000313" key="2">
    <source>
        <dbReference type="EMBL" id="KAK3272731.1"/>
    </source>
</evidence>
<keyword evidence="3" id="KW-1185">Reference proteome</keyword>
<feature type="compositionally biased region" description="Basic and acidic residues" evidence="1">
    <location>
        <begin position="14"/>
        <end position="32"/>
    </location>
</feature>
<dbReference type="AlphaFoldDB" id="A0AAE0L5C3"/>
<comment type="caution">
    <text evidence="2">The sequence shown here is derived from an EMBL/GenBank/DDBJ whole genome shotgun (WGS) entry which is preliminary data.</text>
</comment>
<gene>
    <name evidence="2" type="ORF">CYMTET_18989</name>
</gene>
<name>A0AAE0L5C3_9CHLO</name>
<protein>
    <submittedName>
        <fullName evidence="2">Uncharacterized protein</fullName>
    </submittedName>
</protein>
<reference evidence="2 3" key="1">
    <citation type="journal article" date="2015" name="Genome Biol. Evol.">
        <title>Comparative Genomics of a Bacterivorous Green Alga Reveals Evolutionary Causalities and Consequences of Phago-Mixotrophic Mode of Nutrition.</title>
        <authorList>
            <person name="Burns J.A."/>
            <person name="Paasch A."/>
            <person name="Narechania A."/>
            <person name="Kim E."/>
        </authorList>
    </citation>
    <scope>NUCLEOTIDE SEQUENCE [LARGE SCALE GENOMIC DNA]</scope>
    <source>
        <strain evidence="2 3">PLY_AMNH</strain>
    </source>
</reference>
<feature type="compositionally biased region" description="Low complexity" evidence="1">
    <location>
        <begin position="149"/>
        <end position="169"/>
    </location>
</feature>
<dbReference type="Proteomes" id="UP001190700">
    <property type="component" value="Unassembled WGS sequence"/>
</dbReference>
<sequence length="501" mass="54889">MWYSRRSFAANKGPAEKSEDAAEAPVKKKEVAEQQAAKKVKRESNLAEKAKDSYKKVPPPFAGKSAKDGNAVPVGKCASCLGGGGHADDPKAGWTGSWNVKNRWPEYEFGITVTEWRNLPESERNSEQKVAATAEVKARLKAELEEIRSQSSSKPASVSSSVRTQSFSSGDEDELENSHSERAEIHDEICIQCDVHELGHDAKKLQGFSVKTPEEFDKEAQIPRARAPDLLERKEFQAGVELSGGHANVRGTGLNLPKDMDQLLALEELEGNDIPEPIAGAEVEVNEVLAQTPQRESQSCCEAGLLSREEVPLDEMPMGIVKFLRTAEHNVCGHGLRGPAGVQVAQRHTGTGDGIASMSGELILYKAVLLDTGAHCNLITHKVVKRLGLAMYEESTGAKVARCDSSPTEFNHYCFVDVIQAAGTPRMILHRVHAFIRLRRDYHVGLSGGYWAPEEFVEGHNPLQPSSSLPTAQIQPPPPPSRPRLHLRLLEFFALSPVFFL</sequence>
<feature type="region of interest" description="Disordered" evidence="1">
    <location>
        <begin position="1"/>
        <end position="69"/>
    </location>
</feature>
<feature type="compositionally biased region" description="Basic and acidic residues" evidence="1">
    <location>
        <begin position="42"/>
        <end position="55"/>
    </location>
</feature>
<accession>A0AAE0L5C3</accession>
<feature type="region of interest" description="Disordered" evidence="1">
    <location>
        <begin position="146"/>
        <end position="181"/>
    </location>
</feature>
<evidence type="ECO:0000313" key="3">
    <source>
        <dbReference type="Proteomes" id="UP001190700"/>
    </source>
</evidence>
<evidence type="ECO:0000256" key="1">
    <source>
        <dbReference type="SAM" id="MobiDB-lite"/>
    </source>
</evidence>
<dbReference type="EMBL" id="LGRX02008816">
    <property type="protein sequence ID" value="KAK3272731.1"/>
    <property type="molecule type" value="Genomic_DNA"/>
</dbReference>